<accession>A0A0D3IV30</accession>
<dbReference type="Proteomes" id="UP000013827">
    <property type="component" value="Unassembled WGS sequence"/>
</dbReference>
<reference evidence="2" key="1">
    <citation type="journal article" date="2013" name="Nature">
        <title>Pan genome of the phytoplankton Emiliania underpins its global distribution.</title>
        <authorList>
            <person name="Read B.A."/>
            <person name="Kegel J."/>
            <person name="Klute M.J."/>
            <person name="Kuo A."/>
            <person name="Lefebvre S.C."/>
            <person name="Maumus F."/>
            <person name="Mayer C."/>
            <person name="Miller J."/>
            <person name="Monier A."/>
            <person name="Salamov A."/>
            <person name="Young J."/>
            <person name="Aguilar M."/>
            <person name="Claverie J.M."/>
            <person name="Frickenhaus S."/>
            <person name="Gonzalez K."/>
            <person name="Herman E.K."/>
            <person name="Lin Y.C."/>
            <person name="Napier J."/>
            <person name="Ogata H."/>
            <person name="Sarno A.F."/>
            <person name="Shmutz J."/>
            <person name="Schroeder D."/>
            <person name="de Vargas C."/>
            <person name="Verret F."/>
            <person name="von Dassow P."/>
            <person name="Valentin K."/>
            <person name="Van de Peer Y."/>
            <person name="Wheeler G."/>
            <person name="Dacks J.B."/>
            <person name="Delwiche C.F."/>
            <person name="Dyhrman S.T."/>
            <person name="Glockner G."/>
            <person name="John U."/>
            <person name="Richards T."/>
            <person name="Worden A.Z."/>
            <person name="Zhang X."/>
            <person name="Grigoriev I.V."/>
            <person name="Allen A.E."/>
            <person name="Bidle K."/>
            <person name="Borodovsky M."/>
            <person name="Bowler C."/>
            <person name="Brownlee C."/>
            <person name="Cock J.M."/>
            <person name="Elias M."/>
            <person name="Gladyshev V.N."/>
            <person name="Groth M."/>
            <person name="Guda C."/>
            <person name="Hadaegh A."/>
            <person name="Iglesias-Rodriguez M.D."/>
            <person name="Jenkins J."/>
            <person name="Jones B.M."/>
            <person name="Lawson T."/>
            <person name="Leese F."/>
            <person name="Lindquist E."/>
            <person name="Lobanov A."/>
            <person name="Lomsadze A."/>
            <person name="Malik S.B."/>
            <person name="Marsh M.E."/>
            <person name="Mackinder L."/>
            <person name="Mock T."/>
            <person name="Mueller-Roeber B."/>
            <person name="Pagarete A."/>
            <person name="Parker M."/>
            <person name="Probert I."/>
            <person name="Quesneville H."/>
            <person name="Raines C."/>
            <person name="Rensing S.A."/>
            <person name="Riano-Pachon D.M."/>
            <person name="Richier S."/>
            <person name="Rokitta S."/>
            <person name="Shiraiwa Y."/>
            <person name="Soanes D.M."/>
            <person name="van der Giezen M."/>
            <person name="Wahlund T.M."/>
            <person name="Williams B."/>
            <person name="Wilson W."/>
            <person name="Wolfe G."/>
            <person name="Wurch L.L."/>
        </authorList>
    </citation>
    <scope>NUCLEOTIDE SEQUENCE</scope>
</reference>
<protein>
    <submittedName>
        <fullName evidence="1">Uncharacterized protein</fullName>
    </submittedName>
</protein>
<organism evidence="1 2">
    <name type="scientific">Emiliania huxleyi (strain CCMP1516)</name>
    <dbReference type="NCBI Taxonomy" id="280463"/>
    <lineage>
        <taxon>Eukaryota</taxon>
        <taxon>Haptista</taxon>
        <taxon>Haptophyta</taxon>
        <taxon>Prymnesiophyceae</taxon>
        <taxon>Isochrysidales</taxon>
        <taxon>Noelaerhabdaceae</taxon>
        <taxon>Emiliania</taxon>
    </lineage>
</organism>
<dbReference type="GeneID" id="17261265"/>
<name>A0A0D3IV30_EMIH1</name>
<proteinExistence type="predicted"/>
<dbReference type="KEGG" id="ehx:EMIHUDRAFT_256508"/>
<keyword evidence="2" id="KW-1185">Reference proteome</keyword>
<dbReference type="EnsemblProtists" id="EOD15115">
    <property type="protein sequence ID" value="EOD15115"/>
    <property type="gene ID" value="EMIHUDRAFT_256508"/>
</dbReference>
<dbReference type="RefSeq" id="XP_005767544.1">
    <property type="nucleotide sequence ID" value="XM_005767487.1"/>
</dbReference>
<dbReference type="HOGENOM" id="CLU_146350_1_0_1"/>
<evidence type="ECO:0000313" key="1">
    <source>
        <dbReference type="EnsemblProtists" id="EOD15115"/>
    </source>
</evidence>
<dbReference type="PaxDb" id="2903-EOD15115"/>
<evidence type="ECO:0000313" key="2">
    <source>
        <dbReference type="Proteomes" id="UP000013827"/>
    </source>
</evidence>
<reference evidence="1" key="2">
    <citation type="submission" date="2024-10" db="UniProtKB">
        <authorList>
            <consortium name="EnsemblProtists"/>
        </authorList>
    </citation>
    <scope>IDENTIFICATION</scope>
</reference>
<sequence length="107" mass="11655">MACLTAATGRRLGASARLGVAIVASATRLDSTLSQELPHALARVMAHATRIVRAVHQSSSKLGDIPLARLDLFESLPSRRVGLYNKLYSKIALYIALQRTQFVPRPM</sequence>
<dbReference type="AlphaFoldDB" id="A0A0D3IV30"/>